<dbReference type="KEGG" id="ske:Sked_30050"/>
<sequence length="81" mass="8507">MATYLARITVRDLHGELEDDQVEGMADALGAVGEPRVEVGAVVFDVPGEAPDGGVAYSAAAQHAAEVLDGYAYEVHVTETY</sequence>
<dbReference type="Proteomes" id="UP000000322">
    <property type="component" value="Chromosome"/>
</dbReference>
<dbReference type="STRING" id="446469.Sked_30050"/>
<dbReference type="AlphaFoldDB" id="D1BCB9"/>
<dbReference type="HOGENOM" id="CLU_2571879_0_0_11"/>
<dbReference type="EMBL" id="CP001819">
    <property type="protein sequence ID" value="ACZ22906.1"/>
    <property type="molecule type" value="Genomic_DNA"/>
</dbReference>
<accession>D1BCB9</accession>
<protein>
    <submittedName>
        <fullName evidence="1">Uncharacterized protein</fullName>
    </submittedName>
</protein>
<reference evidence="1 2" key="1">
    <citation type="journal article" date="2009" name="Stand. Genomic Sci.">
        <title>Complete genome sequence of Sanguibacter keddieii type strain (ST-74).</title>
        <authorList>
            <person name="Ivanova N."/>
            <person name="Sikorski J."/>
            <person name="Sims D."/>
            <person name="Brettin T."/>
            <person name="Detter J.C."/>
            <person name="Han C."/>
            <person name="Lapidus A."/>
            <person name="Copeland A."/>
            <person name="Glavina Del Rio T."/>
            <person name="Nolan M."/>
            <person name="Chen F."/>
            <person name="Lucas S."/>
            <person name="Tice H."/>
            <person name="Cheng J.F."/>
            <person name="Bruce D."/>
            <person name="Goodwin L."/>
            <person name="Pitluck S."/>
            <person name="Pati A."/>
            <person name="Mavromatis K."/>
            <person name="Chen A."/>
            <person name="Palaniappan K."/>
            <person name="D'haeseleer P."/>
            <person name="Chain P."/>
            <person name="Bristow J."/>
            <person name="Eisen J.A."/>
            <person name="Markowitz V."/>
            <person name="Hugenholtz P."/>
            <person name="Goker M."/>
            <person name="Pukall R."/>
            <person name="Klenk H.P."/>
            <person name="Kyrpides N.C."/>
        </authorList>
    </citation>
    <scope>NUCLEOTIDE SEQUENCE [LARGE SCALE GENOMIC DNA]</scope>
    <source>
        <strain evidence="2">ATCC 51767 / DSM 10542 / NCFB 3025 / ST-74</strain>
    </source>
</reference>
<name>D1BCB9_SANKS</name>
<keyword evidence="2" id="KW-1185">Reference proteome</keyword>
<organism evidence="1 2">
    <name type="scientific">Sanguibacter keddieii (strain ATCC 51767 / DSM 10542 / NCFB 3025 / ST-74)</name>
    <dbReference type="NCBI Taxonomy" id="446469"/>
    <lineage>
        <taxon>Bacteria</taxon>
        <taxon>Bacillati</taxon>
        <taxon>Actinomycetota</taxon>
        <taxon>Actinomycetes</taxon>
        <taxon>Micrococcales</taxon>
        <taxon>Sanguibacteraceae</taxon>
        <taxon>Sanguibacter</taxon>
    </lineage>
</organism>
<proteinExistence type="predicted"/>
<dbReference type="RefSeq" id="WP_012867974.1">
    <property type="nucleotide sequence ID" value="NC_013521.1"/>
</dbReference>
<dbReference type="OrthoDB" id="4827460at2"/>
<evidence type="ECO:0000313" key="1">
    <source>
        <dbReference type="EMBL" id="ACZ22906.1"/>
    </source>
</evidence>
<gene>
    <name evidence="1" type="ordered locus">Sked_30050</name>
</gene>
<evidence type="ECO:0000313" key="2">
    <source>
        <dbReference type="Proteomes" id="UP000000322"/>
    </source>
</evidence>